<name>A0A1N7I7Z9_9FLAO</name>
<evidence type="ECO:0000313" key="1">
    <source>
        <dbReference type="EMBL" id="SIS33203.1"/>
    </source>
</evidence>
<gene>
    <name evidence="1" type="ORF">SAMN05421639_102546</name>
</gene>
<proteinExistence type="predicted"/>
<dbReference type="AlphaFoldDB" id="A0A1N7I7Z9"/>
<dbReference type="RefSeq" id="WP_076506293.1">
    <property type="nucleotide sequence ID" value="NZ_FTNY01000002.1"/>
</dbReference>
<keyword evidence="2" id="KW-1185">Reference proteome</keyword>
<dbReference type="Proteomes" id="UP000186373">
    <property type="component" value="Unassembled WGS sequence"/>
</dbReference>
<organism evidence="1 2">
    <name type="scientific">Chryseobacterium shigense</name>
    <dbReference type="NCBI Taxonomy" id="297244"/>
    <lineage>
        <taxon>Bacteria</taxon>
        <taxon>Pseudomonadati</taxon>
        <taxon>Bacteroidota</taxon>
        <taxon>Flavobacteriia</taxon>
        <taxon>Flavobacteriales</taxon>
        <taxon>Weeksellaceae</taxon>
        <taxon>Chryseobacterium group</taxon>
        <taxon>Chryseobacterium</taxon>
    </lineage>
</organism>
<protein>
    <submittedName>
        <fullName evidence="1">Uncharacterized protein</fullName>
    </submittedName>
</protein>
<accession>A0A1N7I7Z9</accession>
<dbReference type="EMBL" id="FTNY01000002">
    <property type="protein sequence ID" value="SIS33203.1"/>
    <property type="molecule type" value="Genomic_DNA"/>
</dbReference>
<sequence>MKKSIKPTEYFLIKAKSEWDDCDFAIIHITEEWKEIQKNRLEVVKIVKNDSDLKWLNYEDVKVEFFKFSKENYPQIEEWLSEKNQFFVELEKDDLKQLLQPEHDLHNRQMQVFKSGNAIYNAFGKHTSEEFFTEEFSLEELTK</sequence>
<reference evidence="2" key="1">
    <citation type="submission" date="2017-01" db="EMBL/GenBank/DDBJ databases">
        <authorList>
            <person name="Varghese N."/>
            <person name="Submissions S."/>
        </authorList>
    </citation>
    <scope>NUCLEOTIDE SEQUENCE [LARGE SCALE GENOMIC DNA]</scope>
    <source>
        <strain evidence="2">DSM 17126</strain>
    </source>
</reference>
<evidence type="ECO:0000313" key="2">
    <source>
        <dbReference type="Proteomes" id="UP000186373"/>
    </source>
</evidence>
<dbReference type="OrthoDB" id="712917at2"/>